<evidence type="ECO:0000313" key="2">
    <source>
        <dbReference type="Proteomes" id="UP000305680"/>
    </source>
</evidence>
<evidence type="ECO:0000313" key="1">
    <source>
        <dbReference type="EMBL" id="TLC26071.1"/>
    </source>
</evidence>
<dbReference type="NCBIfam" id="TIGR02646">
    <property type="entry name" value="retron system putative HNH endonuclease"/>
    <property type="match status" value="1"/>
</dbReference>
<dbReference type="RefSeq" id="WP_108629847.1">
    <property type="nucleotide sequence ID" value="NZ_SMQX01000003.1"/>
</dbReference>
<proteinExistence type="predicted"/>
<protein>
    <submittedName>
        <fullName evidence="1">TIGR02646 family protein</fullName>
    </submittedName>
</protein>
<gene>
    <name evidence="1" type="ORF">E2E98_10695</name>
</gene>
<sequence>MTLKRINKTPEDKFFSNFKAQNPNGTWDDFRNHEQGVLYKRLKQHICIDQMYLCAYCEIDLDCENEHEIKVEHFKSKSGSLPGGINWHLEWSNLLAVCLGGTNEGDDYQLPVNLSCDSYKSHYEDKNKVIDKDWTGKILLPLTLPDAHNLFVFDKGTGKLLPNEPYCNSISIDGKPAAETLDIVNKTIEVLNLNCSRLNNARMKLLFLFNKCAREKDLRKMHKLLIQWSQGKPKFFQTTRDIIIRESRICQGLLDGTIKY</sequence>
<dbReference type="InterPro" id="IPR013467">
    <property type="entry name" value="HNH78-like"/>
</dbReference>
<organism evidence="1 2">
    <name type="scientific">Salmonella enterica subsp. enterica serovar Stanley</name>
    <dbReference type="NCBI Taxonomy" id="192953"/>
    <lineage>
        <taxon>Bacteria</taxon>
        <taxon>Pseudomonadati</taxon>
        <taxon>Pseudomonadota</taxon>
        <taxon>Gammaproteobacteria</taxon>
        <taxon>Enterobacterales</taxon>
        <taxon>Enterobacteriaceae</taxon>
        <taxon>Salmonella</taxon>
    </lineage>
</organism>
<comment type="caution">
    <text evidence="1">The sequence shown here is derived from an EMBL/GenBank/DDBJ whole genome shotgun (WGS) entry which is preliminary data.</text>
</comment>
<reference evidence="1 2" key="1">
    <citation type="journal article" date="2019" name="Foodborne Pathog. Dis.">
        <title>Whole Genome Sequencing Analysis of Nontyphoidal Salmonella enterica of Chicken Meat and Human Origin Under Surveillance in Sri Lanka.</title>
        <authorList>
            <person name="Tay M.Y.F."/>
            <person name="Pathirage S."/>
            <person name="Chandrasekaran L."/>
            <person name="Wickramasuriya U."/>
            <person name="Sadeepanie N."/>
            <person name="Waidyarathna K.D.K."/>
            <person name="Liyanage L.D.C."/>
            <person name="Seow K.L.G."/>
            <person name="Hendriksen R.S."/>
            <person name="Takeuchi M.T."/>
            <person name="Schlundt J."/>
        </authorList>
    </citation>
    <scope>NUCLEOTIDE SEQUENCE [LARGE SCALE GENOMIC DNA]</scope>
    <source>
        <strain evidence="1 2">SL_66_D001</strain>
    </source>
</reference>
<dbReference type="Proteomes" id="UP000305680">
    <property type="component" value="Unassembled WGS sequence"/>
</dbReference>
<name>A0A6D2C0N4_SALET</name>
<dbReference type="AlphaFoldDB" id="A0A6D2C0N4"/>
<dbReference type="EMBL" id="SMQX01000003">
    <property type="protein sequence ID" value="TLC26071.1"/>
    <property type="molecule type" value="Genomic_DNA"/>
</dbReference>
<accession>A0A6D2C0N4</accession>